<evidence type="ECO:0000259" key="13">
    <source>
        <dbReference type="PROSITE" id="PS50850"/>
    </source>
</evidence>
<dbReference type="PRINTS" id="PR00171">
    <property type="entry name" value="SUGRTRNSPORT"/>
</dbReference>
<feature type="transmembrane region" description="Helical" evidence="12">
    <location>
        <begin position="275"/>
        <end position="297"/>
    </location>
</feature>
<dbReference type="FunFam" id="1.20.1250.20:FF:000055">
    <property type="entry name" value="Facilitated trehalose transporter Tret1-2 homolog"/>
    <property type="match status" value="1"/>
</dbReference>
<dbReference type="PANTHER" id="PTHR48021:SF47">
    <property type="entry name" value="GH17672P"/>
    <property type="match status" value="1"/>
</dbReference>
<dbReference type="InterPro" id="IPR044775">
    <property type="entry name" value="MFS_ERD6/Tret1-like"/>
</dbReference>
<dbReference type="InterPro" id="IPR005828">
    <property type="entry name" value="MFS_sugar_transport-like"/>
</dbReference>
<dbReference type="PROSITE" id="PS00217">
    <property type="entry name" value="SUGAR_TRANSPORT_2"/>
    <property type="match status" value="1"/>
</dbReference>
<dbReference type="InterPro" id="IPR003663">
    <property type="entry name" value="Sugar/inositol_transpt"/>
</dbReference>
<evidence type="ECO:0000256" key="7">
    <source>
        <dbReference type="ARBA" id="ARBA00023136"/>
    </source>
</evidence>
<dbReference type="AlphaFoldDB" id="A0A336M0J9"/>
<dbReference type="SUPFAM" id="SSF103473">
    <property type="entry name" value="MFS general substrate transporter"/>
    <property type="match status" value="1"/>
</dbReference>
<dbReference type="CDD" id="cd17358">
    <property type="entry name" value="MFS_GLUT6_8_Class3_like"/>
    <property type="match status" value="1"/>
</dbReference>
<feature type="transmembrane region" description="Helical" evidence="12">
    <location>
        <begin position="344"/>
        <end position="366"/>
    </location>
</feature>
<dbReference type="Pfam" id="PF00083">
    <property type="entry name" value="Sugar_tr"/>
    <property type="match status" value="1"/>
</dbReference>
<dbReference type="GO" id="GO:0051119">
    <property type="term" value="F:sugar transmembrane transporter activity"/>
    <property type="evidence" value="ECO:0007669"/>
    <property type="project" value="InterPro"/>
</dbReference>
<evidence type="ECO:0000256" key="6">
    <source>
        <dbReference type="ARBA" id="ARBA00022989"/>
    </source>
</evidence>
<dbReference type="Gene3D" id="1.20.1250.20">
    <property type="entry name" value="MFS general substrate transporter like domains"/>
    <property type="match status" value="2"/>
</dbReference>
<dbReference type="InterPro" id="IPR020846">
    <property type="entry name" value="MFS_dom"/>
</dbReference>
<evidence type="ECO:0000256" key="5">
    <source>
        <dbReference type="ARBA" id="ARBA00022692"/>
    </source>
</evidence>
<keyword evidence="6 12" id="KW-1133">Transmembrane helix</keyword>
<dbReference type="PROSITE" id="PS50850">
    <property type="entry name" value="MFS"/>
    <property type="match status" value="1"/>
</dbReference>
<keyword evidence="2 11" id="KW-0813">Transport</keyword>
<evidence type="ECO:0000256" key="12">
    <source>
        <dbReference type="SAM" id="Phobius"/>
    </source>
</evidence>
<sequence>MNPSELNYQVVGTFEHNERRNNMEQGKKYRQFMAGIIVNLSSWAVGTTLGWTAPVNPKLNDPNLADTPLNAVPTEDEASWIGSLVALGAVIGPLIAGPLANIIGRKWTLLSSTVFFVVSFILLLTTNTVIQMCIARFLQGLGVGFVMCAQPMYIGEIASDEVRGALGSFMQLFIVIGILYVYAIGPYVSYMALQWACMAVPIVFAGLFFLMPETPAYYCQKGEKDKARDALAFLRGKSKEGVMDELSVIQTNVDEAMKNKGSIADVFKNKACVKALIISAGLVSFQQLSGINAVLFYSTDIFIKAAGDSGGGMDPAVSTILVGAVMVGASGITPLVVDRLGRKIILLFSAGGMAISLVFLGLYFVLDSNQAAIVSSISWLPIVSLIAFVFVYCVGFGPLPWAVLGEMFSPEVKSQASTIVATTCWILGFLVTKYFSAVDAALGTHWSFWIFGIFCGAAFMFVTTVMFETKGLTLQQIQNKLNGI</sequence>
<feature type="transmembrane region" description="Helical" evidence="12">
    <location>
        <begin position="191"/>
        <end position="211"/>
    </location>
</feature>
<keyword evidence="3" id="KW-1003">Cell membrane</keyword>
<dbReference type="EMBL" id="UFQT01000389">
    <property type="protein sequence ID" value="SSX23856.1"/>
    <property type="molecule type" value="Genomic_DNA"/>
</dbReference>
<keyword evidence="7 12" id="KW-0472">Membrane</keyword>
<proteinExistence type="inferred from homology"/>
<evidence type="ECO:0000256" key="10">
    <source>
        <dbReference type="ARBA" id="ARBA00069106"/>
    </source>
</evidence>
<dbReference type="GO" id="GO:0015574">
    <property type="term" value="F:trehalose transmembrane transporter activity"/>
    <property type="evidence" value="ECO:0007669"/>
    <property type="project" value="UniProtKB-ARBA"/>
</dbReference>
<gene>
    <name evidence="14" type="primary">CSON009698</name>
</gene>
<keyword evidence="4" id="KW-0762">Sugar transport</keyword>
<dbReference type="InterPro" id="IPR036259">
    <property type="entry name" value="MFS_trans_sf"/>
</dbReference>
<evidence type="ECO:0000256" key="11">
    <source>
        <dbReference type="RuleBase" id="RU003346"/>
    </source>
</evidence>
<protein>
    <recommendedName>
        <fullName evidence="10">Facilitated trehalose transporter Tret1</fullName>
    </recommendedName>
</protein>
<reference evidence="14" key="1">
    <citation type="submission" date="2018-07" db="EMBL/GenBank/DDBJ databases">
        <authorList>
            <person name="Quirk P.G."/>
            <person name="Krulwich T.A."/>
        </authorList>
    </citation>
    <scope>NUCLEOTIDE SEQUENCE</scope>
</reference>
<feature type="transmembrane region" description="Helical" evidence="12">
    <location>
        <begin position="448"/>
        <end position="467"/>
    </location>
</feature>
<comment type="similarity">
    <text evidence="9">Belongs to the major facilitator superfamily. Sugar transporter (TC 2.A.1.1) family. Trehalose transporter subfamily.</text>
</comment>
<feature type="transmembrane region" description="Helical" evidence="12">
    <location>
        <begin position="107"/>
        <end position="125"/>
    </location>
</feature>
<evidence type="ECO:0000256" key="9">
    <source>
        <dbReference type="ARBA" id="ARBA00024348"/>
    </source>
</evidence>
<evidence type="ECO:0000256" key="8">
    <source>
        <dbReference type="ARBA" id="ARBA00023180"/>
    </source>
</evidence>
<evidence type="ECO:0000256" key="2">
    <source>
        <dbReference type="ARBA" id="ARBA00022448"/>
    </source>
</evidence>
<feature type="transmembrane region" description="Helical" evidence="12">
    <location>
        <begin position="166"/>
        <end position="185"/>
    </location>
</feature>
<accession>A0A336M0J9</accession>
<dbReference type="NCBIfam" id="TIGR00879">
    <property type="entry name" value="SP"/>
    <property type="match status" value="1"/>
</dbReference>
<feature type="transmembrane region" description="Helical" evidence="12">
    <location>
        <begin position="416"/>
        <end position="436"/>
    </location>
</feature>
<feature type="domain" description="Major facilitator superfamily (MFS) profile" evidence="13">
    <location>
        <begin position="34"/>
        <end position="470"/>
    </location>
</feature>
<organism evidence="14">
    <name type="scientific">Culicoides sonorensis</name>
    <name type="common">Biting midge</name>
    <dbReference type="NCBI Taxonomy" id="179676"/>
    <lineage>
        <taxon>Eukaryota</taxon>
        <taxon>Metazoa</taxon>
        <taxon>Ecdysozoa</taxon>
        <taxon>Arthropoda</taxon>
        <taxon>Hexapoda</taxon>
        <taxon>Insecta</taxon>
        <taxon>Pterygota</taxon>
        <taxon>Neoptera</taxon>
        <taxon>Endopterygota</taxon>
        <taxon>Diptera</taxon>
        <taxon>Nematocera</taxon>
        <taxon>Chironomoidea</taxon>
        <taxon>Ceratopogonidae</taxon>
        <taxon>Ceratopogoninae</taxon>
        <taxon>Culicoides</taxon>
        <taxon>Monoculicoides</taxon>
    </lineage>
</organism>
<feature type="transmembrane region" description="Helical" evidence="12">
    <location>
        <begin position="378"/>
        <end position="404"/>
    </location>
</feature>
<dbReference type="PANTHER" id="PTHR48021">
    <property type="match status" value="1"/>
</dbReference>
<dbReference type="InterPro" id="IPR050549">
    <property type="entry name" value="MFS_Trehalose_Transporter"/>
</dbReference>
<dbReference type="GO" id="GO:0005886">
    <property type="term" value="C:plasma membrane"/>
    <property type="evidence" value="ECO:0007669"/>
    <property type="project" value="UniProtKB-SubCell"/>
</dbReference>
<keyword evidence="8" id="KW-0325">Glycoprotein</keyword>
<feature type="transmembrane region" description="Helical" evidence="12">
    <location>
        <begin position="78"/>
        <end position="100"/>
    </location>
</feature>
<comment type="subcellular location">
    <subcellularLocation>
        <location evidence="1">Cell membrane</location>
        <topology evidence="1">Multi-pass membrane protein</topology>
    </subcellularLocation>
</comment>
<feature type="transmembrane region" description="Helical" evidence="12">
    <location>
        <begin position="137"/>
        <end position="154"/>
    </location>
</feature>
<dbReference type="OMA" id="NAIMVPS"/>
<feature type="transmembrane region" description="Helical" evidence="12">
    <location>
        <begin position="317"/>
        <end position="337"/>
    </location>
</feature>
<evidence type="ECO:0000256" key="4">
    <source>
        <dbReference type="ARBA" id="ARBA00022597"/>
    </source>
</evidence>
<dbReference type="VEuPathDB" id="VectorBase:CSON009698"/>
<evidence type="ECO:0000256" key="1">
    <source>
        <dbReference type="ARBA" id="ARBA00004651"/>
    </source>
</evidence>
<dbReference type="InterPro" id="IPR005829">
    <property type="entry name" value="Sugar_transporter_CS"/>
</dbReference>
<evidence type="ECO:0000313" key="14">
    <source>
        <dbReference type="EMBL" id="SSX23856.1"/>
    </source>
</evidence>
<evidence type="ECO:0000256" key="3">
    <source>
        <dbReference type="ARBA" id="ARBA00022475"/>
    </source>
</evidence>
<feature type="transmembrane region" description="Helical" evidence="12">
    <location>
        <begin position="32"/>
        <end position="53"/>
    </location>
</feature>
<keyword evidence="5 12" id="KW-0812">Transmembrane</keyword>
<name>A0A336M0J9_CULSO</name>